<dbReference type="EMBL" id="MNPL01001759">
    <property type="protein sequence ID" value="OQR78838.1"/>
    <property type="molecule type" value="Genomic_DNA"/>
</dbReference>
<dbReference type="SUPFAM" id="SSF50978">
    <property type="entry name" value="WD40 repeat-like"/>
    <property type="match status" value="1"/>
</dbReference>
<dbReference type="InterPro" id="IPR051350">
    <property type="entry name" value="WD_repeat-ST_regulator"/>
</dbReference>
<keyword evidence="1 3" id="KW-0853">WD repeat</keyword>
<dbReference type="Proteomes" id="UP000192247">
    <property type="component" value="Unassembled WGS sequence"/>
</dbReference>
<comment type="caution">
    <text evidence="4">The sequence shown here is derived from an EMBL/GenBank/DDBJ whole genome shotgun (WGS) entry which is preliminary data.</text>
</comment>
<dbReference type="Gene3D" id="2.130.10.10">
    <property type="entry name" value="YVTN repeat-like/Quinoprotein amine dehydrogenase"/>
    <property type="match status" value="1"/>
</dbReference>
<keyword evidence="2" id="KW-0677">Repeat</keyword>
<dbReference type="GO" id="GO:0005634">
    <property type="term" value="C:nucleus"/>
    <property type="evidence" value="ECO:0007669"/>
    <property type="project" value="TreeGrafter"/>
</dbReference>
<dbReference type="STRING" id="418985.A0A1V9XZP6"/>
<dbReference type="GO" id="GO:1990841">
    <property type="term" value="F:promoter-specific chromatin binding"/>
    <property type="evidence" value="ECO:0007669"/>
    <property type="project" value="TreeGrafter"/>
</dbReference>
<evidence type="ECO:0000256" key="1">
    <source>
        <dbReference type="ARBA" id="ARBA00022574"/>
    </source>
</evidence>
<dbReference type="InterPro" id="IPR001680">
    <property type="entry name" value="WD40_rpt"/>
</dbReference>
<accession>A0A1V9XZP6</accession>
<proteinExistence type="predicted"/>
<organism evidence="4 5">
    <name type="scientific">Tropilaelaps mercedesae</name>
    <dbReference type="NCBI Taxonomy" id="418985"/>
    <lineage>
        <taxon>Eukaryota</taxon>
        <taxon>Metazoa</taxon>
        <taxon>Ecdysozoa</taxon>
        <taxon>Arthropoda</taxon>
        <taxon>Chelicerata</taxon>
        <taxon>Arachnida</taxon>
        <taxon>Acari</taxon>
        <taxon>Parasitiformes</taxon>
        <taxon>Mesostigmata</taxon>
        <taxon>Gamasina</taxon>
        <taxon>Dermanyssoidea</taxon>
        <taxon>Laelapidae</taxon>
        <taxon>Tropilaelaps</taxon>
    </lineage>
</organism>
<dbReference type="SMART" id="SM00320">
    <property type="entry name" value="WD40"/>
    <property type="match status" value="2"/>
</dbReference>
<name>A0A1V9XZP6_9ACAR</name>
<dbReference type="AlphaFoldDB" id="A0A1V9XZP6"/>
<dbReference type="PROSITE" id="PS50082">
    <property type="entry name" value="WD_REPEATS_2"/>
    <property type="match status" value="1"/>
</dbReference>
<protein>
    <submittedName>
        <fullName evidence="4">WD repeat-containing protein 13-like</fullName>
    </submittedName>
</protein>
<sequence length="168" mass="17994">MAKKGSISSYVFDISSGRLSRGRRFYVPEGGPVTCLSFRHWVNRQARDPCLLVNSGGLLLVYGVVNPKDGTLVLKKRLHVCNNKNALTPLKSCFSPIMSFRDGSCVVTGSNDGGLVFFDVTPSHPASPVNRLQGHSAPIGGVAFAADERMLASADTSGVVILWKKGQS</sequence>
<dbReference type="InterPro" id="IPR036322">
    <property type="entry name" value="WD40_repeat_dom_sf"/>
</dbReference>
<gene>
    <name evidence="4" type="ORF">BIW11_06143</name>
</gene>
<feature type="repeat" description="WD" evidence="3">
    <location>
        <begin position="132"/>
        <end position="168"/>
    </location>
</feature>
<reference evidence="4 5" key="1">
    <citation type="journal article" date="2017" name="Gigascience">
        <title>Draft genome of the honey bee ectoparasitic mite, Tropilaelaps mercedesae, is shaped by the parasitic life history.</title>
        <authorList>
            <person name="Dong X."/>
            <person name="Armstrong S.D."/>
            <person name="Xia D."/>
            <person name="Makepeace B.L."/>
            <person name="Darby A.C."/>
            <person name="Kadowaki T."/>
        </authorList>
    </citation>
    <scope>NUCLEOTIDE SEQUENCE [LARGE SCALE GENOMIC DNA]</scope>
    <source>
        <strain evidence="4">Wuxi-XJTLU</strain>
    </source>
</reference>
<evidence type="ECO:0000256" key="2">
    <source>
        <dbReference type="ARBA" id="ARBA00022737"/>
    </source>
</evidence>
<keyword evidence="5" id="KW-1185">Reference proteome</keyword>
<dbReference type="PANTHER" id="PTHR22838:SF4">
    <property type="entry name" value="WD REPEAT-CONTAINING PROTEIN 13"/>
    <property type="match status" value="1"/>
</dbReference>
<dbReference type="PANTHER" id="PTHR22838">
    <property type="entry name" value="WD REPEAT PROTEIN 26-RELATED"/>
    <property type="match status" value="1"/>
</dbReference>
<dbReference type="Pfam" id="PF00400">
    <property type="entry name" value="WD40"/>
    <property type="match status" value="1"/>
</dbReference>
<dbReference type="OrthoDB" id="1932312at2759"/>
<dbReference type="InParanoid" id="A0A1V9XZP6"/>
<evidence type="ECO:0000313" key="5">
    <source>
        <dbReference type="Proteomes" id="UP000192247"/>
    </source>
</evidence>
<dbReference type="PROSITE" id="PS50294">
    <property type="entry name" value="WD_REPEATS_REGION"/>
    <property type="match status" value="1"/>
</dbReference>
<dbReference type="InterPro" id="IPR015943">
    <property type="entry name" value="WD40/YVTN_repeat-like_dom_sf"/>
</dbReference>
<evidence type="ECO:0000256" key="3">
    <source>
        <dbReference type="PROSITE-ProRule" id="PRU00221"/>
    </source>
</evidence>
<evidence type="ECO:0000313" key="4">
    <source>
        <dbReference type="EMBL" id="OQR78838.1"/>
    </source>
</evidence>